<feature type="compositionally biased region" description="Pro residues" evidence="1">
    <location>
        <begin position="47"/>
        <end position="57"/>
    </location>
</feature>
<evidence type="ECO:0000256" key="1">
    <source>
        <dbReference type="SAM" id="MobiDB-lite"/>
    </source>
</evidence>
<dbReference type="AlphaFoldDB" id="A0A1E3B9E5"/>
<feature type="compositionally biased region" description="Low complexity" evidence="1">
    <location>
        <begin position="25"/>
        <end position="35"/>
    </location>
</feature>
<dbReference type="Proteomes" id="UP000094569">
    <property type="component" value="Unassembled WGS sequence"/>
</dbReference>
<dbReference type="OrthoDB" id="10531788at2759"/>
<name>A0A1E3B9E5_ASPCR</name>
<sequence length="330" mass="36523">MNYASRQCEKAAALFYTTNTSTNTSIFNTSSPSSTKHNTTSNDHSPTPGPQTPPLPRPLNNNRDPVLEVLRNHYHDTTVFIDESHGLKITLVNVHHGVMKFVDQVVEQDVDSMTFGTLWMLAAADCAIYDRETLEGKLAHLGLVGEEPVGRWCLESGWVRGPAALFSGLSDEHDMKTDKMMALLDRVAAHAHGRLRLSHPFDAAEVVAWQSGTVNIPFVPSSLSCIFTLPTIIVSTTMTSMKIPSKSSNDTKPVLLPPPLSTKQEIVPVLLENHRPRTKYLSIGSEINSTDATPVRYHSSRDERTRRSCRGDFKASSKDDFSVCEEKMCS</sequence>
<feature type="compositionally biased region" description="Polar residues" evidence="1">
    <location>
        <begin position="36"/>
        <end position="45"/>
    </location>
</feature>
<feature type="region of interest" description="Disordered" evidence="1">
    <location>
        <begin position="25"/>
        <end position="63"/>
    </location>
</feature>
<organism evidence="2 3">
    <name type="scientific">Aspergillus cristatus</name>
    <name type="common">Chinese Fuzhuan brick tea-fermentation fungus</name>
    <name type="synonym">Eurotium cristatum</name>
    <dbReference type="NCBI Taxonomy" id="573508"/>
    <lineage>
        <taxon>Eukaryota</taxon>
        <taxon>Fungi</taxon>
        <taxon>Dikarya</taxon>
        <taxon>Ascomycota</taxon>
        <taxon>Pezizomycotina</taxon>
        <taxon>Eurotiomycetes</taxon>
        <taxon>Eurotiomycetidae</taxon>
        <taxon>Eurotiales</taxon>
        <taxon>Aspergillaceae</taxon>
        <taxon>Aspergillus</taxon>
        <taxon>Aspergillus subgen. Aspergillus</taxon>
    </lineage>
</organism>
<accession>A0A1E3B9E5</accession>
<dbReference type="VEuPathDB" id="FungiDB:SI65_07242"/>
<proteinExistence type="predicted"/>
<dbReference type="EMBL" id="JXNT01000008">
    <property type="protein sequence ID" value="ODM17567.1"/>
    <property type="molecule type" value="Genomic_DNA"/>
</dbReference>
<keyword evidence="3" id="KW-1185">Reference proteome</keyword>
<protein>
    <submittedName>
        <fullName evidence="2">Uncharacterized protein</fullName>
    </submittedName>
</protein>
<comment type="caution">
    <text evidence="2">The sequence shown here is derived from an EMBL/GenBank/DDBJ whole genome shotgun (WGS) entry which is preliminary data.</text>
</comment>
<evidence type="ECO:0000313" key="2">
    <source>
        <dbReference type="EMBL" id="ODM17567.1"/>
    </source>
</evidence>
<evidence type="ECO:0000313" key="3">
    <source>
        <dbReference type="Proteomes" id="UP000094569"/>
    </source>
</evidence>
<gene>
    <name evidence="2" type="ORF">SI65_07242</name>
</gene>
<reference evidence="2 3" key="1">
    <citation type="journal article" date="2016" name="BMC Genomics">
        <title>Comparative genomic and transcriptomic analyses of the Fuzhuan brick tea-fermentation fungus Aspergillus cristatus.</title>
        <authorList>
            <person name="Ge Y."/>
            <person name="Wang Y."/>
            <person name="Liu Y."/>
            <person name="Tan Y."/>
            <person name="Ren X."/>
            <person name="Zhang X."/>
            <person name="Hyde K.D."/>
            <person name="Liu Y."/>
            <person name="Liu Z."/>
        </authorList>
    </citation>
    <scope>NUCLEOTIDE SEQUENCE [LARGE SCALE GENOMIC DNA]</scope>
    <source>
        <strain evidence="2 3">GZAAS20.1005</strain>
    </source>
</reference>